<comment type="caution">
    <text evidence="1">The sequence shown here is derived from an EMBL/GenBank/DDBJ whole genome shotgun (WGS) entry which is preliminary data.</text>
</comment>
<reference evidence="1 2" key="1">
    <citation type="journal article" date="2018" name="BMC Genomics">
        <title>The genome of Naegleria lovaniensis, the basis for a comparative approach to unravel pathogenicity factors of the human pathogenic amoeba N. fowleri.</title>
        <authorList>
            <person name="Liechti N."/>
            <person name="Schurch N."/>
            <person name="Bruggmann R."/>
            <person name="Wittwer M."/>
        </authorList>
    </citation>
    <scope>NUCLEOTIDE SEQUENCE [LARGE SCALE GENOMIC DNA]</scope>
    <source>
        <strain evidence="1 2">ATCC 30569</strain>
    </source>
</reference>
<organism evidence="1 2">
    <name type="scientific">Naegleria lovaniensis</name>
    <name type="common">Amoeba</name>
    <dbReference type="NCBI Taxonomy" id="51637"/>
    <lineage>
        <taxon>Eukaryota</taxon>
        <taxon>Discoba</taxon>
        <taxon>Heterolobosea</taxon>
        <taxon>Tetramitia</taxon>
        <taxon>Eutetramitia</taxon>
        <taxon>Vahlkampfiidae</taxon>
        <taxon>Naegleria</taxon>
    </lineage>
</organism>
<proteinExistence type="predicted"/>
<dbReference type="SUPFAM" id="SSF52047">
    <property type="entry name" value="RNI-like"/>
    <property type="match status" value="1"/>
</dbReference>
<dbReference type="Gene3D" id="3.80.10.10">
    <property type="entry name" value="Ribonuclease Inhibitor"/>
    <property type="match status" value="1"/>
</dbReference>
<dbReference type="InterPro" id="IPR032675">
    <property type="entry name" value="LRR_dom_sf"/>
</dbReference>
<gene>
    <name evidence="1" type="ORF">C9374_011647</name>
</gene>
<dbReference type="EMBL" id="PYSW02000049">
    <property type="protein sequence ID" value="KAG2373982.1"/>
    <property type="molecule type" value="Genomic_DNA"/>
</dbReference>
<dbReference type="RefSeq" id="XP_044543156.1">
    <property type="nucleotide sequence ID" value="XM_044687325.1"/>
</dbReference>
<sequence length="894" mass="103587">MSLIDLPTESLCTICSFLIGELFDNDRDREQAKFKRTSHRKSHQLFKRSDDQHDDYLGEFGNTRFSLNEMLSLFSLKYSCKKMYQFVHENESLWFSVVFEFPGILNYQSCVERSRFMAMSMMVPEEESSFSEHFTNALTEKFIPDMEDDIFNALNMIDVLCDRKKVVKRLCLNYSAEVFNFPNVLEKRFQYLNDPSTGDSDHTVQLFDCKVLLEYFVEAFPNVQELILLERAGKLGARPNITSSLDMSVKRWMNMKHVAVDIVFENCVQLLVAHMSSLERITLMNNQNNFGVFVDICRQLIEKGVFTSEKLISVELAGSIDSKHFHTLHALFKNFYGDHDTKYISKFRSLNVLQLSPSHEITNTDFTGLISNLVELTLVQYQSAETLDLSVFSFTSLKILNLKGCMQDLILKGMRAPVLHCMHLRMFNIPERETFDSLAHLTLDNCKGSDAEGWFAQHERLRTFKIITSNMVHEQSAEFSFRDHSHIESIHVQGAEKTEIMTCHSLRSVHLQNCNNLKLLLPHVRLSSLVLHDDDEIMSNRCVLEIDLEHCATLNMCSNNKRTFMFHQRTTVDHLIVKSMHHLDHNQFDDLLTKHTLARFIQLSSRDPLTSTDRFLLTLVPDVKSICVERKQETGSGYEIAIAETTPQYIQKLTSLTSLEHESIRNVAFHRVSGSINCENINLLILKSCTQCVISQKTFQNLRYLTISHGGVSSLSLSLQDMPLLCEINISQSHINFKSLTRLTHMHIRSMVFQSFSLESQIHLKYLTAPNLLRLIIHRDELLLTINNGQVLFGNDNSNIILHELNCPCLLVKCIPQRVETENSFIQLPFEQRRKIQRITKLDRSYKFGVYKIEMYIDILYETKFKKCQKTTLQRIITGQHRDLRGVVLMEWEL</sequence>
<keyword evidence="2" id="KW-1185">Reference proteome</keyword>
<name>A0AA88G9W4_NAELO</name>
<evidence type="ECO:0000313" key="1">
    <source>
        <dbReference type="EMBL" id="KAG2373982.1"/>
    </source>
</evidence>
<dbReference type="GeneID" id="68104101"/>
<protein>
    <submittedName>
        <fullName evidence="1">Uncharacterized protein</fullName>
    </submittedName>
</protein>
<dbReference type="AlphaFoldDB" id="A0AA88G9W4"/>
<dbReference type="Proteomes" id="UP000816034">
    <property type="component" value="Unassembled WGS sequence"/>
</dbReference>
<accession>A0AA88G9W4</accession>
<evidence type="ECO:0000313" key="2">
    <source>
        <dbReference type="Proteomes" id="UP000816034"/>
    </source>
</evidence>